<comment type="caution">
    <text evidence="4">The sequence shown here is derived from an EMBL/GenBank/DDBJ whole genome shotgun (WGS) entry which is preliminary data.</text>
</comment>
<dbReference type="InterPro" id="IPR000551">
    <property type="entry name" value="MerR-type_HTH_dom"/>
</dbReference>
<dbReference type="EMBL" id="JBHUHP010000023">
    <property type="protein sequence ID" value="MFD2093568.1"/>
    <property type="molecule type" value="Genomic_DNA"/>
</dbReference>
<dbReference type="SUPFAM" id="SSF46785">
    <property type="entry name" value="Winged helix' DNA-binding domain"/>
    <property type="match status" value="1"/>
</dbReference>
<dbReference type="PRINTS" id="PR00040">
    <property type="entry name" value="HTHMERR"/>
</dbReference>
<dbReference type="PANTHER" id="PTHR30204:SF93">
    <property type="entry name" value="HTH MERR-TYPE DOMAIN-CONTAINING PROTEIN"/>
    <property type="match status" value="1"/>
</dbReference>
<gene>
    <name evidence="4" type="ORF">ACFSHS_18565</name>
</gene>
<dbReference type="PANTHER" id="PTHR30204">
    <property type="entry name" value="REDOX-CYCLING DRUG-SENSING TRANSCRIPTIONAL ACTIVATOR SOXR"/>
    <property type="match status" value="1"/>
</dbReference>
<dbReference type="Proteomes" id="UP001597402">
    <property type="component" value="Unassembled WGS sequence"/>
</dbReference>
<accession>A0ABW4XH27</accession>
<feature type="domain" description="HTH merR-type" evidence="3">
    <location>
        <begin position="48"/>
        <end position="116"/>
    </location>
</feature>
<evidence type="ECO:0000259" key="3">
    <source>
        <dbReference type="PROSITE" id="PS50937"/>
    </source>
</evidence>
<name>A0ABW4XH27_9ACTN</name>
<dbReference type="PROSITE" id="PS00018">
    <property type="entry name" value="EF_HAND_1"/>
    <property type="match status" value="1"/>
</dbReference>
<feature type="compositionally biased region" description="Pro residues" evidence="2">
    <location>
        <begin position="292"/>
        <end position="305"/>
    </location>
</feature>
<feature type="region of interest" description="Disordered" evidence="2">
    <location>
        <begin position="286"/>
        <end position="305"/>
    </location>
</feature>
<dbReference type="InterPro" id="IPR009061">
    <property type="entry name" value="DNA-bd_dom_put_sf"/>
</dbReference>
<dbReference type="RefSeq" id="WP_376879291.1">
    <property type="nucleotide sequence ID" value="NZ_JBHUHP010000023.1"/>
</dbReference>
<dbReference type="SMART" id="SM00422">
    <property type="entry name" value="HTH_MERR"/>
    <property type="match status" value="1"/>
</dbReference>
<evidence type="ECO:0000313" key="5">
    <source>
        <dbReference type="Proteomes" id="UP001597402"/>
    </source>
</evidence>
<dbReference type="InterPro" id="IPR018247">
    <property type="entry name" value="EF_Hand_1_Ca_BS"/>
</dbReference>
<keyword evidence="1" id="KW-0238">DNA-binding</keyword>
<dbReference type="InterPro" id="IPR047057">
    <property type="entry name" value="MerR_fam"/>
</dbReference>
<protein>
    <submittedName>
        <fullName evidence="4">MerR family transcriptional regulator</fullName>
    </submittedName>
</protein>
<evidence type="ECO:0000313" key="4">
    <source>
        <dbReference type="EMBL" id="MFD2093568.1"/>
    </source>
</evidence>
<evidence type="ECO:0000256" key="1">
    <source>
        <dbReference type="ARBA" id="ARBA00023125"/>
    </source>
</evidence>
<proteinExistence type="predicted"/>
<evidence type="ECO:0000256" key="2">
    <source>
        <dbReference type="SAM" id="MobiDB-lite"/>
    </source>
</evidence>
<dbReference type="PROSITE" id="PS50937">
    <property type="entry name" value="HTH_MERR_2"/>
    <property type="match status" value="1"/>
</dbReference>
<keyword evidence="5" id="KW-1185">Reference proteome</keyword>
<dbReference type="InterPro" id="IPR036390">
    <property type="entry name" value="WH_DNA-bd_sf"/>
</dbReference>
<dbReference type="Gene3D" id="1.10.1660.10">
    <property type="match status" value="1"/>
</dbReference>
<reference evidence="5" key="1">
    <citation type="journal article" date="2019" name="Int. J. Syst. Evol. Microbiol.">
        <title>The Global Catalogue of Microorganisms (GCM) 10K type strain sequencing project: providing services to taxonomists for standard genome sequencing and annotation.</title>
        <authorList>
            <consortium name="The Broad Institute Genomics Platform"/>
            <consortium name="The Broad Institute Genome Sequencing Center for Infectious Disease"/>
            <person name="Wu L."/>
            <person name="Ma J."/>
        </authorList>
    </citation>
    <scope>NUCLEOTIDE SEQUENCE [LARGE SCALE GENOMIC DNA]</scope>
    <source>
        <strain evidence="5">JCM 3338</strain>
    </source>
</reference>
<organism evidence="4 5">
    <name type="scientific">Blastococcus deserti</name>
    <dbReference type="NCBI Taxonomy" id="2259033"/>
    <lineage>
        <taxon>Bacteria</taxon>
        <taxon>Bacillati</taxon>
        <taxon>Actinomycetota</taxon>
        <taxon>Actinomycetes</taxon>
        <taxon>Geodermatophilales</taxon>
        <taxon>Geodermatophilaceae</taxon>
        <taxon>Blastococcus</taxon>
    </lineage>
</organism>
<sequence length="305" mass="33079">MRVWNTRDRDIDNWYIQRAHYRGRHDEEEVSVVTPGQAQRGDEDGDRELTVDELAARVGVTVRNLRAYSARGLLPPPRMVGRTGYYGREHVARLLLVREMLAEGYSLAMIERTLASAPANASSTTLALHRALLAPWLPPEPETMTGAELAARAGVPEDPALVDRLVELGLVQRLGDGDLRVVDPALLTAGLQVVALGIPPDELIDAQTRVNAHVREIAETYVQLFVRTGWQAFVDAGAPRDQLDAVRDTVARLQPAAAQAVLAAFRTEMAAAVGAALETVLSRLDQEAAPAASPPAPPPLPPRGR</sequence>
<dbReference type="Pfam" id="PF13411">
    <property type="entry name" value="MerR_1"/>
    <property type="match status" value="1"/>
</dbReference>
<dbReference type="SUPFAM" id="SSF46955">
    <property type="entry name" value="Putative DNA-binding domain"/>
    <property type="match status" value="1"/>
</dbReference>